<dbReference type="AlphaFoldDB" id="A0A2S4UFG9"/>
<proteinExistence type="predicted"/>
<dbReference type="VEuPathDB" id="FungiDB:PSTT_15866"/>
<feature type="non-terminal residue" evidence="1">
    <location>
        <position position="1"/>
    </location>
</feature>
<name>A0A2S4UFG9_9BASI</name>
<dbReference type="EMBL" id="PKSL01000313">
    <property type="protein sequence ID" value="POV96063.1"/>
    <property type="molecule type" value="Genomic_DNA"/>
</dbReference>
<comment type="caution">
    <text evidence="1">The sequence shown here is derived from an EMBL/GenBank/DDBJ whole genome shotgun (WGS) entry which is preliminary data.</text>
</comment>
<gene>
    <name evidence="1" type="ORF">PSTT_15866</name>
</gene>
<dbReference type="VEuPathDB" id="FungiDB:PSHT_08657"/>
<sequence>DNIDRMVNDAKKYASQITSNNSLESYPYNLGNSGLAACLSVLEIFNQPTAAPIAHFLDFLEVVPWISPSSPLKSKPPLVTPISEERISTPHFCFSLSAGVNLQGVSRSSIHRSKSQSRESNTMPIELKTWITKDPTPAVFCQSSIPVIGRSHRLQFVRSVVLIGWLHAFVSQNLYELHIQTLKRADTMLESNHKSTPAATSTMNNSSSKINSIATGEYFNMSSNYTIRKTQT</sequence>
<keyword evidence="2" id="KW-1185">Reference proteome</keyword>
<organism evidence="1 2">
    <name type="scientific">Puccinia striiformis</name>
    <dbReference type="NCBI Taxonomy" id="27350"/>
    <lineage>
        <taxon>Eukaryota</taxon>
        <taxon>Fungi</taxon>
        <taxon>Dikarya</taxon>
        <taxon>Basidiomycota</taxon>
        <taxon>Pucciniomycotina</taxon>
        <taxon>Pucciniomycetes</taxon>
        <taxon>Pucciniales</taxon>
        <taxon>Pucciniaceae</taxon>
        <taxon>Puccinia</taxon>
    </lineage>
</organism>
<accession>A0A2S4UFG9</accession>
<evidence type="ECO:0000313" key="2">
    <source>
        <dbReference type="Proteomes" id="UP000239156"/>
    </source>
</evidence>
<reference evidence="1" key="1">
    <citation type="submission" date="2017-12" db="EMBL/GenBank/DDBJ databases">
        <title>Gene loss provides genomic basis for host adaptation in cereal stripe rust fungi.</title>
        <authorList>
            <person name="Xia C."/>
        </authorList>
    </citation>
    <scope>NUCLEOTIDE SEQUENCE [LARGE SCALE GENOMIC DNA]</scope>
    <source>
        <strain evidence="1">93-210</strain>
    </source>
</reference>
<dbReference type="Proteomes" id="UP000239156">
    <property type="component" value="Unassembled WGS sequence"/>
</dbReference>
<protein>
    <submittedName>
        <fullName evidence="1">Uncharacterized protein</fullName>
    </submittedName>
</protein>
<evidence type="ECO:0000313" key="1">
    <source>
        <dbReference type="EMBL" id="POV96063.1"/>
    </source>
</evidence>